<keyword evidence="1" id="KW-0472">Membrane</keyword>
<keyword evidence="1" id="KW-1133">Transmembrane helix</keyword>
<dbReference type="AlphaFoldDB" id="A0A5B0EM80"/>
<evidence type="ECO:0000313" key="3">
    <source>
        <dbReference type="Proteomes" id="UP000323856"/>
    </source>
</evidence>
<accession>A0A5B0EM80</accession>
<reference evidence="2 3" key="1">
    <citation type="submission" date="2019-07" db="EMBL/GenBank/DDBJ databases">
        <title>Analysis of the biochemical properties, biological activity and biotechnological potential of siderophores and biosurfactants produced by Antarctic psychrotolerant bacteria.</title>
        <authorList>
            <person name="Styczynski M."/>
            <person name="Krucon T."/>
            <person name="Decewicz P."/>
            <person name="Dziewit L."/>
        </authorList>
    </citation>
    <scope>NUCLEOTIDE SEQUENCE [LARGE SCALE GENOMIC DNA]</scope>
    <source>
        <strain evidence="2 3">ANT_H27</strain>
    </source>
</reference>
<proteinExistence type="predicted"/>
<dbReference type="Proteomes" id="UP000323856">
    <property type="component" value="Unassembled WGS sequence"/>
</dbReference>
<sequence>MNTTASTPASQRILTLVAGSIAIVSLVALAIILIQYMMQTAPVPALLAVALYGLPVAFILLIVILALNFRERRRSP</sequence>
<keyword evidence="1" id="KW-0812">Transmembrane</keyword>
<evidence type="ECO:0008006" key="4">
    <source>
        <dbReference type="Google" id="ProtNLM"/>
    </source>
</evidence>
<name>A0A5B0EM80_9MICC</name>
<organism evidence="2 3">
    <name type="scientific">Paeniglutamicibacter gangotriensis</name>
    <dbReference type="NCBI Taxonomy" id="254787"/>
    <lineage>
        <taxon>Bacteria</taxon>
        <taxon>Bacillati</taxon>
        <taxon>Actinomycetota</taxon>
        <taxon>Actinomycetes</taxon>
        <taxon>Micrococcales</taxon>
        <taxon>Micrococcaceae</taxon>
        <taxon>Paeniglutamicibacter</taxon>
    </lineage>
</organism>
<protein>
    <recommendedName>
        <fullName evidence="4">Multidrug ABC transporter ATPase</fullName>
    </recommendedName>
</protein>
<dbReference type="RefSeq" id="WP_007271902.1">
    <property type="nucleotide sequence ID" value="NZ_JBITUG010000025.1"/>
</dbReference>
<evidence type="ECO:0000313" key="2">
    <source>
        <dbReference type="EMBL" id="KAA0979021.1"/>
    </source>
</evidence>
<dbReference type="EMBL" id="VOBL01000003">
    <property type="protein sequence ID" value="KAA0979021.1"/>
    <property type="molecule type" value="Genomic_DNA"/>
</dbReference>
<evidence type="ECO:0000256" key="1">
    <source>
        <dbReference type="SAM" id="Phobius"/>
    </source>
</evidence>
<feature type="transmembrane region" description="Helical" evidence="1">
    <location>
        <begin position="43"/>
        <end position="67"/>
    </location>
</feature>
<feature type="transmembrane region" description="Helical" evidence="1">
    <location>
        <begin position="12"/>
        <end position="37"/>
    </location>
</feature>
<gene>
    <name evidence="2" type="ORF">FQ154_04540</name>
</gene>
<comment type="caution">
    <text evidence="2">The sequence shown here is derived from an EMBL/GenBank/DDBJ whole genome shotgun (WGS) entry which is preliminary data.</text>
</comment>